<sequence length="103" mass="12666">MIEDKLKKSSEIIFRDNFELNEERKFEIWNYIERKNETYIIKKEDPDSYSLYLDYKKLTNSIFDYFGIWSDLSDDQFKIITESINDIRKNIMKRYYPDLPPSL</sequence>
<dbReference type="AlphaFoldDB" id="A0A0F8ZWL0"/>
<comment type="caution">
    <text evidence="1">The sequence shown here is derived from an EMBL/GenBank/DDBJ whole genome shotgun (WGS) entry which is preliminary data.</text>
</comment>
<reference evidence="1" key="1">
    <citation type="journal article" date="2015" name="Nature">
        <title>Complex archaea that bridge the gap between prokaryotes and eukaryotes.</title>
        <authorList>
            <person name="Spang A."/>
            <person name="Saw J.H."/>
            <person name="Jorgensen S.L."/>
            <person name="Zaremba-Niedzwiedzka K."/>
            <person name="Martijn J."/>
            <person name="Lind A.E."/>
            <person name="van Eijk R."/>
            <person name="Schleper C."/>
            <person name="Guy L."/>
            <person name="Ettema T.J."/>
        </authorList>
    </citation>
    <scope>NUCLEOTIDE SEQUENCE</scope>
</reference>
<protein>
    <submittedName>
        <fullName evidence="1">Uncharacterized protein</fullName>
    </submittedName>
</protein>
<proteinExistence type="predicted"/>
<dbReference type="EMBL" id="LAZR01045711">
    <property type="protein sequence ID" value="KKK98222.1"/>
    <property type="molecule type" value="Genomic_DNA"/>
</dbReference>
<accession>A0A0F8ZWL0</accession>
<evidence type="ECO:0000313" key="1">
    <source>
        <dbReference type="EMBL" id="KKK98222.1"/>
    </source>
</evidence>
<organism evidence="1">
    <name type="scientific">marine sediment metagenome</name>
    <dbReference type="NCBI Taxonomy" id="412755"/>
    <lineage>
        <taxon>unclassified sequences</taxon>
        <taxon>metagenomes</taxon>
        <taxon>ecological metagenomes</taxon>
    </lineage>
</organism>
<gene>
    <name evidence="1" type="ORF">LCGC14_2644890</name>
</gene>
<name>A0A0F8ZWL0_9ZZZZ</name>